<dbReference type="InterPro" id="IPR007848">
    <property type="entry name" value="Small_mtfrase_dom"/>
</dbReference>
<keyword evidence="5" id="KW-1185">Reference proteome</keyword>
<accession>A0ABU5W120</accession>
<evidence type="ECO:0000259" key="3">
    <source>
        <dbReference type="Pfam" id="PF05175"/>
    </source>
</evidence>
<proteinExistence type="predicted"/>
<gene>
    <name evidence="4" type="ORF">SHI21_14955</name>
</gene>
<evidence type="ECO:0000313" key="4">
    <source>
        <dbReference type="EMBL" id="MEA9357525.1"/>
    </source>
</evidence>
<name>A0ABU5W120_9BACT</name>
<dbReference type="Pfam" id="PF05175">
    <property type="entry name" value="MTS"/>
    <property type="match status" value="1"/>
</dbReference>
<dbReference type="PROSITE" id="PS00092">
    <property type="entry name" value="N6_MTASE"/>
    <property type="match status" value="1"/>
</dbReference>
<protein>
    <submittedName>
        <fullName evidence="4">Methyltransferase</fullName>
    </submittedName>
</protein>
<evidence type="ECO:0000256" key="1">
    <source>
        <dbReference type="ARBA" id="ARBA00022603"/>
    </source>
</evidence>
<evidence type="ECO:0000256" key="2">
    <source>
        <dbReference type="ARBA" id="ARBA00022691"/>
    </source>
</evidence>
<dbReference type="Proteomes" id="UP001302274">
    <property type="component" value="Unassembled WGS sequence"/>
</dbReference>
<dbReference type="GO" id="GO:0008168">
    <property type="term" value="F:methyltransferase activity"/>
    <property type="evidence" value="ECO:0007669"/>
    <property type="project" value="UniProtKB-KW"/>
</dbReference>
<dbReference type="InterPro" id="IPR002052">
    <property type="entry name" value="DNA_methylase_N6_adenine_CS"/>
</dbReference>
<dbReference type="EMBL" id="JAYGJQ010000002">
    <property type="protein sequence ID" value="MEA9357525.1"/>
    <property type="molecule type" value="Genomic_DNA"/>
</dbReference>
<organism evidence="4 5">
    <name type="scientific">Bacteriovorax antarcticus</name>
    <dbReference type="NCBI Taxonomy" id="3088717"/>
    <lineage>
        <taxon>Bacteria</taxon>
        <taxon>Pseudomonadati</taxon>
        <taxon>Bdellovibrionota</taxon>
        <taxon>Bacteriovoracia</taxon>
        <taxon>Bacteriovoracales</taxon>
        <taxon>Bacteriovoracaceae</taxon>
        <taxon>Bacteriovorax</taxon>
    </lineage>
</organism>
<sequence length="237" mass="27618">MNDLRDSQLQTPVDSLIILDNKKQMIKNTHYSYDYYQPKDYRFSLDSVFLAQKVAEALKSELHPEDLRVLDLCSGCGVVGLELHFHLPSLRKIDFLEVQEVYLPYFEKNVEQAKKTDSEFNFLHMNYADLLNNDHREKYDVIVSNPPYFFQGEGLLSPNNDFKNRCRFFIDSDFHNLIQATLFVLKPKGRAFILARPGTHHGRDLLEEIKKLSVGFARVQIMDEVRGTNIIELIKES</sequence>
<dbReference type="InterPro" id="IPR050210">
    <property type="entry name" value="tRNA_Adenine-N(6)_MTase"/>
</dbReference>
<dbReference type="GO" id="GO:0032259">
    <property type="term" value="P:methylation"/>
    <property type="evidence" value="ECO:0007669"/>
    <property type="project" value="UniProtKB-KW"/>
</dbReference>
<dbReference type="SUPFAM" id="SSF53335">
    <property type="entry name" value="S-adenosyl-L-methionine-dependent methyltransferases"/>
    <property type="match status" value="1"/>
</dbReference>
<dbReference type="Gene3D" id="3.40.50.150">
    <property type="entry name" value="Vaccinia Virus protein VP39"/>
    <property type="match status" value="1"/>
</dbReference>
<dbReference type="RefSeq" id="WP_323577563.1">
    <property type="nucleotide sequence ID" value="NZ_JAYGJQ010000002.1"/>
</dbReference>
<evidence type="ECO:0000313" key="5">
    <source>
        <dbReference type="Proteomes" id="UP001302274"/>
    </source>
</evidence>
<comment type="caution">
    <text evidence="4">The sequence shown here is derived from an EMBL/GenBank/DDBJ whole genome shotgun (WGS) entry which is preliminary data.</text>
</comment>
<keyword evidence="1 4" id="KW-0489">Methyltransferase</keyword>
<feature type="domain" description="Methyltransferase small" evidence="3">
    <location>
        <begin position="56"/>
        <end position="148"/>
    </location>
</feature>
<dbReference type="PANTHER" id="PTHR47739">
    <property type="entry name" value="TRNA1(VAL) (ADENINE(37)-N6)-METHYLTRANSFERASE"/>
    <property type="match status" value="1"/>
</dbReference>
<dbReference type="PANTHER" id="PTHR47739:SF1">
    <property type="entry name" value="TRNA1(VAL) (ADENINE(37)-N6)-METHYLTRANSFERASE"/>
    <property type="match status" value="1"/>
</dbReference>
<dbReference type="InterPro" id="IPR029063">
    <property type="entry name" value="SAM-dependent_MTases_sf"/>
</dbReference>
<keyword evidence="1 4" id="KW-0808">Transferase</keyword>
<reference evidence="4 5" key="1">
    <citation type="submission" date="2023-11" db="EMBL/GenBank/DDBJ databases">
        <title>A Novel Polar Bacteriovorax (B. antarcticus) Isolated from the Biocrust in Antarctica.</title>
        <authorList>
            <person name="Mun W."/>
            <person name="Choi S.Y."/>
            <person name="Mitchell R.J."/>
        </authorList>
    </citation>
    <scope>NUCLEOTIDE SEQUENCE [LARGE SCALE GENOMIC DNA]</scope>
    <source>
        <strain evidence="4 5">PP10</strain>
    </source>
</reference>
<keyword evidence="2" id="KW-0949">S-adenosyl-L-methionine</keyword>
<dbReference type="CDD" id="cd02440">
    <property type="entry name" value="AdoMet_MTases"/>
    <property type="match status" value="1"/>
</dbReference>